<reference evidence="6" key="1">
    <citation type="journal article" date="2017" name="Sci. Rep.">
        <title>Determination of the Genome and Primary Transcriptome of Syngas Fermenting Eubacterium limosum ATCC 8486.</title>
        <authorList>
            <person name="Song Y."/>
            <person name="Shin J."/>
            <person name="Jeong Y."/>
            <person name="Jin S."/>
            <person name="Lee J.K."/>
            <person name="Kim D.R."/>
            <person name="Kim S.C."/>
            <person name="Cho S."/>
            <person name="Cho B.K."/>
        </authorList>
    </citation>
    <scope>NUCLEOTIDE SEQUENCE [LARGE SCALE GENOMIC DNA]</scope>
    <source>
        <strain evidence="6">ATCC 8486</strain>
    </source>
</reference>
<dbReference type="PROSITE" id="PS50937">
    <property type="entry name" value="HTH_MERR_2"/>
    <property type="match status" value="1"/>
</dbReference>
<dbReference type="InterPro" id="IPR000551">
    <property type="entry name" value="MerR-type_HTH_dom"/>
</dbReference>
<accession>A0AAC9QWY2</accession>
<dbReference type="GO" id="GO:0003677">
    <property type="term" value="F:DNA binding"/>
    <property type="evidence" value="ECO:0007669"/>
    <property type="project" value="UniProtKB-KW"/>
</dbReference>
<gene>
    <name evidence="5" type="ORF">B2M23_17605</name>
</gene>
<organism evidence="5 6">
    <name type="scientific">Eubacterium limosum</name>
    <dbReference type="NCBI Taxonomy" id="1736"/>
    <lineage>
        <taxon>Bacteria</taxon>
        <taxon>Bacillati</taxon>
        <taxon>Bacillota</taxon>
        <taxon>Clostridia</taxon>
        <taxon>Eubacteriales</taxon>
        <taxon>Eubacteriaceae</taxon>
        <taxon>Eubacterium</taxon>
    </lineage>
</organism>
<dbReference type="RefSeq" id="WP_038351658.1">
    <property type="nucleotide sequence ID" value="NZ_CP019962.1"/>
</dbReference>
<dbReference type="KEGG" id="elim:B2M23_17605"/>
<evidence type="ECO:0000256" key="3">
    <source>
        <dbReference type="ARBA" id="ARBA00023163"/>
    </source>
</evidence>
<keyword evidence="3" id="KW-0804">Transcription</keyword>
<dbReference type="PANTHER" id="PTHR30204">
    <property type="entry name" value="REDOX-CYCLING DRUG-SENSING TRANSCRIPTIONAL ACTIVATOR SOXR"/>
    <property type="match status" value="1"/>
</dbReference>
<proteinExistence type="predicted"/>
<dbReference type="Gene3D" id="1.10.1660.10">
    <property type="match status" value="1"/>
</dbReference>
<evidence type="ECO:0000313" key="5">
    <source>
        <dbReference type="EMBL" id="ARD67239.1"/>
    </source>
</evidence>
<dbReference type="EMBL" id="CP019962">
    <property type="protein sequence ID" value="ARD67239.1"/>
    <property type="molecule type" value="Genomic_DNA"/>
</dbReference>
<dbReference type="InterPro" id="IPR009061">
    <property type="entry name" value="DNA-bd_dom_put_sf"/>
</dbReference>
<evidence type="ECO:0000256" key="1">
    <source>
        <dbReference type="ARBA" id="ARBA00023015"/>
    </source>
</evidence>
<dbReference type="PANTHER" id="PTHR30204:SF94">
    <property type="entry name" value="HEAVY METAL-DEPENDENT TRANSCRIPTIONAL REGULATOR HI_0293-RELATED"/>
    <property type="match status" value="1"/>
</dbReference>
<evidence type="ECO:0000259" key="4">
    <source>
        <dbReference type="PROSITE" id="PS50937"/>
    </source>
</evidence>
<dbReference type="AlphaFoldDB" id="A0AAC9QWY2"/>
<dbReference type="Proteomes" id="UP000192391">
    <property type="component" value="Chromosome"/>
</dbReference>
<evidence type="ECO:0000313" key="6">
    <source>
        <dbReference type="Proteomes" id="UP000192391"/>
    </source>
</evidence>
<evidence type="ECO:0000256" key="2">
    <source>
        <dbReference type="ARBA" id="ARBA00023125"/>
    </source>
</evidence>
<sequence length="296" mass="34871">MHIKEACRCCRLTKKSIQYYEEKGLICPRKLENGYRDYSQADIQTLKEISVFRSLGMNIREIKGILESADKKAVLKKYQYLSDLKQKRLEFHRESLVNLVADYDIEKFFQNLHICENEWYTVKERLLLAFPGNYGLFIALHFGKFLNGKIDTDEKKTAYRAILEYLDSIEFYLDSELSDLLEEITSDMDPESMAEETSQALDTVCQDIDTYIAENGEAITAYLKYKKSDSFQKTPAARLERRLREFQNESGYTEVFIHNMERLSPEYEAYLVQLKEADQLLKEKFPEAEDLYRDEM</sequence>
<dbReference type="InterPro" id="IPR047057">
    <property type="entry name" value="MerR_fam"/>
</dbReference>
<keyword evidence="2" id="KW-0238">DNA-binding</keyword>
<dbReference type="GO" id="GO:0003700">
    <property type="term" value="F:DNA-binding transcription factor activity"/>
    <property type="evidence" value="ECO:0007669"/>
    <property type="project" value="InterPro"/>
</dbReference>
<protein>
    <recommendedName>
        <fullName evidence="4">HTH merR-type domain-containing protein</fullName>
    </recommendedName>
</protein>
<dbReference type="SUPFAM" id="SSF46955">
    <property type="entry name" value="Putative DNA-binding domain"/>
    <property type="match status" value="1"/>
</dbReference>
<feature type="domain" description="HTH merR-type" evidence="4">
    <location>
        <begin position="1"/>
        <end position="68"/>
    </location>
</feature>
<dbReference type="Pfam" id="PF13411">
    <property type="entry name" value="MerR_1"/>
    <property type="match status" value="1"/>
</dbReference>
<dbReference type="SMART" id="SM00422">
    <property type="entry name" value="HTH_MERR"/>
    <property type="match status" value="1"/>
</dbReference>
<keyword evidence="1" id="KW-0805">Transcription regulation</keyword>
<name>A0AAC9QWY2_EUBLI</name>
<dbReference type="CDD" id="cd00592">
    <property type="entry name" value="HTH_MerR-like"/>
    <property type="match status" value="1"/>
</dbReference>